<reference evidence="2 3" key="1">
    <citation type="submission" date="2024-08" db="EMBL/GenBank/DDBJ databases">
        <title>Gnathostoma spinigerum genome.</title>
        <authorList>
            <person name="Gonzalez-Bertolin B."/>
            <person name="Monzon S."/>
            <person name="Zaballos A."/>
            <person name="Jimenez P."/>
            <person name="Dekumyoy P."/>
            <person name="Varona S."/>
            <person name="Cuesta I."/>
            <person name="Sumanam S."/>
            <person name="Adisakwattana P."/>
            <person name="Gasser R.B."/>
            <person name="Hernandez-Gonzalez A."/>
            <person name="Young N.D."/>
            <person name="Perteguer M.J."/>
        </authorList>
    </citation>
    <scope>NUCLEOTIDE SEQUENCE [LARGE SCALE GENOMIC DNA]</scope>
    <source>
        <strain evidence="2">AL3</strain>
        <tissue evidence="2">Liver</tissue>
    </source>
</reference>
<evidence type="ECO:0000256" key="1">
    <source>
        <dbReference type="SAM" id="MobiDB-lite"/>
    </source>
</evidence>
<accession>A0ABD6EGN0</accession>
<name>A0ABD6EGN0_9BILA</name>
<gene>
    <name evidence="2" type="ORF">AB6A40_005096</name>
</gene>
<sequence>MSSAYVGNLRNGRQSEYLPTRSWSNMHGDEWRKSKMLYAEQCKYSAQKDLMGIDNGYCPYDYESNATWIYSKDLPHLNWKENSDELRAKNQEKADLSNYPDEKTYETFNNMELERLKQIDSMLIICSDENIAEISQRMKEAPTTGIQWNSEGNKSSVYNLIELNDTSAAWLEISPNIAIGETNKKGGASGNTIVLPKSYRGLTNIAMESNSNVPDSYDAAARQCEGCGNKEARAINRYSLEDFEVWSDGIRMEHTLSNESISSTYQLSNFNGKSPIETDGDSITERHTSGSSNHELSNVCHLDDVIGSRLSKIRSSFGQLSTACLQSKHQSYSNSTKMTSVKKEIAKNQKIYQTAPMVLSTVESITANAESPVRQQYKMENMIRTKHYSNRQQQLQCIPIIRRLGFSSRFLCQPLDVPSEMTTTLNKCHISLDVPSTYAFEVECLC</sequence>
<evidence type="ECO:0000313" key="2">
    <source>
        <dbReference type="EMBL" id="MFH4978387.1"/>
    </source>
</evidence>
<proteinExistence type="predicted"/>
<keyword evidence="3" id="KW-1185">Reference proteome</keyword>
<comment type="caution">
    <text evidence="2">The sequence shown here is derived from an EMBL/GenBank/DDBJ whole genome shotgun (WGS) entry which is preliminary data.</text>
</comment>
<dbReference type="EMBL" id="JBGFUD010003158">
    <property type="protein sequence ID" value="MFH4978387.1"/>
    <property type="molecule type" value="Genomic_DNA"/>
</dbReference>
<dbReference type="AlphaFoldDB" id="A0ABD6EGN0"/>
<evidence type="ECO:0000313" key="3">
    <source>
        <dbReference type="Proteomes" id="UP001608902"/>
    </source>
</evidence>
<feature type="region of interest" description="Disordered" evidence="1">
    <location>
        <begin position="272"/>
        <end position="293"/>
    </location>
</feature>
<dbReference type="Proteomes" id="UP001608902">
    <property type="component" value="Unassembled WGS sequence"/>
</dbReference>
<protein>
    <submittedName>
        <fullName evidence="2">Uncharacterized protein</fullName>
    </submittedName>
</protein>
<organism evidence="2 3">
    <name type="scientific">Gnathostoma spinigerum</name>
    <dbReference type="NCBI Taxonomy" id="75299"/>
    <lineage>
        <taxon>Eukaryota</taxon>
        <taxon>Metazoa</taxon>
        <taxon>Ecdysozoa</taxon>
        <taxon>Nematoda</taxon>
        <taxon>Chromadorea</taxon>
        <taxon>Rhabditida</taxon>
        <taxon>Spirurina</taxon>
        <taxon>Gnathostomatomorpha</taxon>
        <taxon>Gnathostomatoidea</taxon>
        <taxon>Gnathostomatidae</taxon>
        <taxon>Gnathostoma</taxon>
    </lineage>
</organism>